<sequence>MTYIIQPSLFLKLCYSAAKVDLILYTLLVVHTFHRFRKCTSYYGIVPRRIKLVMTKMLSLVESPFEVLRVLSEDFVMEWFKKLIVQQFLNEFPLGLIFYA</sequence>
<reference evidence="1" key="1">
    <citation type="submission" date="2018-05" db="EMBL/GenBank/DDBJ databases">
        <title>Draft genome of Mucuna pruriens seed.</title>
        <authorList>
            <person name="Nnadi N.E."/>
            <person name="Vos R."/>
            <person name="Hasami M.H."/>
            <person name="Devisetty U.K."/>
            <person name="Aguiy J.C."/>
        </authorList>
    </citation>
    <scope>NUCLEOTIDE SEQUENCE [LARGE SCALE GENOMIC DNA]</scope>
    <source>
        <strain evidence="1">JCA_2017</strain>
    </source>
</reference>
<comment type="caution">
    <text evidence="1">The sequence shown here is derived from an EMBL/GenBank/DDBJ whole genome shotgun (WGS) entry which is preliminary data.</text>
</comment>
<gene>
    <name evidence="1" type="ORF">CR513_26202</name>
</gene>
<proteinExistence type="predicted"/>
<evidence type="ECO:0000313" key="1">
    <source>
        <dbReference type="EMBL" id="RDX91770.1"/>
    </source>
</evidence>
<name>A0A371GMN7_MUCPR</name>
<dbReference type="AlphaFoldDB" id="A0A371GMN7"/>
<dbReference type="STRING" id="157652.A0A371GMN7"/>
<accession>A0A371GMN7</accession>
<evidence type="ECO:0000313" key="2">
    <source>
        <dbReference type="Proteomes" id="UP000257109"/>
    </source>
</evidence>
<dbReference type="OrthoDB" id="185373at2759"/>
<feature type="non-terminal residue" evidence="1">
    <location>
        <position position="1"/>
    </location>
</feature>
<protein>
    <submittedName>
        <fullName evidence="1">Pentatricopeptide repeat-containing protein, mitochondrial</fullName>
    </submittedName>
</protein>
<keyword evidence="2" id="KW-1185">Reference proteome</keyword>
<dbReference type="Proteomes" id="UP000257109">
    <property type="component" value="Unassembled WGS sequence"/>
</dbReference>
<dbReference type="EMBL" id="QJKJ01005040">
    <property type="protein sequence ID" value="RDX91770.1"/>
    <property type="molecule type" value="Genomic_DNA"/>
</dbReference>
<organism evidence="1 2">
    <name type="scientific">Mucuna pruriens</name>
    <name type="common">Velvet bean</name>
    <name type="synonym">Dolichos pruriens</name>
    <dbReference type="NCBI Taxonomy" id="157652"/>
    <lineage>
        <taxon>Eukaryota</taxon>
        <taxon>Viridiplantae</taxon>
        <taxon>Streptophyta</taxon>
        <taxon>Embryophyta</taxon>
        <taxon>Tracheophyta</taxon>
        <taxon>Spermatophyta</taxon>
        <taxon>Magnoliopsida</taxon>
        <taxon>eudicotyledons</taxon>
        <taxon>Gunneridae</taxon>
        <taxon>Pentapetalae</taxon>
        <taxon>rosids</taxon>
        <taxon>fabids</taxon>
        <taxon>Fabales</taxon>
        <taxon>Fabaceae</taxon>
        <taxon>Papilionoideae</taxon>
        <taxon>50 kb inversion clade</taxon>
        <taxon>NPAAA clade</taxon>
        <taxon>indigoferoid/millettioid clade</taxon>
        <taxon>Phaseoleae</taxon>
        <taxon>Mucuna</taxon>
    </lineage>
</organism>